<dbReference type="PANTHER" id="PTHR47232">
    <property type="entry name" value="TRANSDUCIN FAMILY PROTEIN / WD-40 REPEAT FAMILY PROTEIN"/>
    <property type="match status" value="1"/>
</dbReference>
<dbReference type="AlphaFoldDB" id="A0A0D1DWB1"/>
<name>A0A0D1DWB1_MYCMD</name>
<dbReference type="STRING" id="237631.A0A0D1DWB1"/>
<feature type="compositionally biased region" description="Low complexity" evidence="2">
    <location>
        <begin position="338"/>
        <end position="348"/>
    </location>
</feature>
<dbReference type="Proteomes" id="UP000000561">
    <property type="component" value="Chromosome 16"/>
</dbReference>
<dbReference type="InterPro" id="IPR015943">
    <property type="entry name" value="WD40/YVTN_repeat-like_dom_sf"/>
</dbReference>
<feature type="region of interest" description="Disordered" evidence="2">
    <location>
        <begin position="1"/>
        <end position="310"/>
    </location>
</feature>
<sequence length="977" mass="106878">MSWLNSFDPAAPTRSLGEPDSLSQSRQEPRSNARWPARTQGTFQNSTAGPSTARTRNEAPSQVSACPPPTAGNAHIFRPPSSAAFKSSIYAHRPPRLPNSIKAAPPSAALRPEDAQPNEHQIRTKPWEIDAPPSIGKSKSSHHALPLRVTTPLQASQPTSEFAARSSLPLSTQAQRSLPRHLPSRPSDKQTQGMPRSQLQDRRPSQKRRWSLQQTQTKPQPELELQSQVQPGNQSQPSFAPYTRAPPRTANAKKRKFKKPPNKETARQKQHRRGIREQENKQNDREPNQDARHARQPPTGDRKVDRAESSSYKVARIGPLIEASLSVEATLSDDTTCLPQSSLSTRTSSPPPSPPHGDTLQLNRHAPESLCNDVKGQGLGAQNSGSALHLATSSQLRSTLSTSNKWGEAAEISEKHAKLRDGAGASLLAEVVAKSAKWPTDNCSVTAANSSELEEALEPVSDTSARATEALADAATAEGDKKDKLLDGTLLSSEKRLEGSTPIEISDGVEDEDDRPLVDSLQVTRRSGQANLANETQFADSANSDPDEDVPLQELMQRRSSEEPSTASAIDKSLKWRSAPLTQTVARAFDGARTLSIKFFVPLASSAMQDRACTALRNRGAVFDAAIGVSEHGRVATFSEELISRSCRGKHEQPSKMLRFQARDLDKKVKGEKSSIDKVEDVSRLTSKVCGIASSTKKPLGLGNHQDYPCQVSLVTVNDRERANRTYYLDERPHAWGVASICHFPRTDPKDASSIDFATGGIDGIVNHWHWKARSTSAETFRLHTLHDAKPIVALEHLPSSSSVLASASIGTVIGFDLTALTLGFCWNTSDHIVHLKRTPDPRLMLGVLARRDYDQFRLFDITGRNGPISRPVISFGWLNDSLGKVRLGKGSFHPTRRALFAHGGEDGRVRVWDMRNARDPLIDERLIDGPIVETIWGSEVKGEEDEEGLLYVATSKGVASLSLLAPRSPQISEHLD</sequence>
<keyword evidence="4" id="KW-1185">Reference proteome</keyword>
<protein>
    <submittedName>
        <fullName evidence="3">Uncharacterized protein</fullName>
    </submittedName>
</protein>
<proteinExistence type="predicted"/>
<feature type="region of interest" description="Disordered" evidence="2">
    <location>
        <begin position="336"/>
        <end position="363"/>
    </location>
</feature>
<feature type="repeat" description="WD" evidence="1">
    <location>
        <begin position="900"/>
        <end position="923"/>
    </location>
</feature>
<evidence type="ECO:0000256" key="1">
    <source>
        <dbReference type="PROSITE-ProRule" id="PRU00221"/>
    </source>
</evidence>
<accession>A0A0D1DWB1</accession>
<dbReference type="PANTHER" id="PTHR47232:SF1">
    <property type="entry name" value="TRANSDUCIN FAMILY PROTEIN _ WD-40 REPEAT FAMILY PROTEIN"/>
    <property type="match status" value="1"/>
</dbReference>
<feature type="compositionally biased region" description="Polar residues" evidence="2">
    <location>
        <begin position="211"/>
        <end position="238"/>
    </location>
</feature>
<dbReference type="InterPro" id="IPR036322">
    <property type="entry name" value="WD40_repeat_dom_sf"/>
</dbReference>
<dbReference type="RefSeq" id="XP_011391402.1">
    <property type="nucleotide sequence ID" value="XM_011393100.1"/>
</dbReference>
<organism evidence="3 4">
    <name type="scientific">Mycosarcoma maydis</name>
    <name type="common">Corn smut fungus</name>
    <name type="synonym">Ustilago maydis</name>
    <dbReference type="NCBI Taxonomy" id="5270"/>
    <lineage>
        <taxon>Eukaryota</taxon>
        <taxon>Fungi</taxon>
        <taxon>Dikarya</taxon>
        <taxon>Basidiomycota</taxon>
        <taxon>Ustilaginomycotina</taxon>
        <taxon>Ustilaginomycetes</taxon>
        <taxon>Ustilaginales</taxon>
        <taxon>Ustilaginaceae</taxon>
        <taxon>Mycosarcoma</taxon>
    </lineage>
</organism>
<dbReference type="eggNOG" id="ENOG502SC03">
    <property type="taxonomic scope" value="Eukaryota"/>
</dbReference>
<evidence type="ECO:0000256" key="2">
    <source>
        <dbReference type="SAM" id="MobiDB-lite"/>
    </source>
</evidence>
<dbReference type="InterPro" id="IPR001680">
    <property type="entry name" value="WD40_rpt"/>
</dbReference>
<evidence type="ECO:0000313" key="3">
    <source>
        <dbReference type="EMBL" id="KIS66835.1"/>
    </source>
</evidence>
<dbReference type="KEGG" id="uma:UMAG_05624"/>
<dbReference type="OrthoDB" id="1897642at2759"/>
<feature type="compositionally biased region" description="Polar residues" evidence="2">
    <location>
        <begin position="189"/>
        <end position="198"/>
    </location>
</feature>
<keyword evidence="1" id="KW-0853">WD repeat</keyword>
<feature type="compositionally biased region" description="Basic and acidic residues" evidence="2">
    <location>
        <begin position="275"/>
        <end position="293"/>
    </location>
</feature>
<dbReference type="VEuPathDB" id="FungiDB:UMAG_05624"/>
<dbReference type="InParanoid" id="A0A0D1DWB1"/>
<dbReference type="Gene3D" id="2.130.10.10">
    <property type="entry name" value="YVTN repeat-like/Quinoprotein amine dehydrogenase"/>
    <property type="match status" value="1"/>
</dbReference>
<dbReference type="PROSITE" id="PS50082">
    <property type="entry name" value="WD_REPEATS_2"/>
    <property type="match status" value="1"/>
</dbReference>
<feature type="compositionally biased region" description="Polar residues" evidence="2">
    <location>
        <begin position="39"/>
        <end position="64"/>
    </location>
</feature>
<dbReference type="SUPFAM" id="SSF50978">
    <property type="entry name" value="WD40 repeat-like"/>
    <property type="match status" value="1"/>
</dbReference>
<feature type="compositionally biased region" description="Basic residues" evidence="2">
    <location>
        <begin position="251"/>
        <end position="260"/>
    </location>
</feature>
<dbReference type="EMBL" id="CM003155">
    <property type="protein sequence ID" value="KIS66835.1"/>
    <property type="molecule type" value="Genomic_DNA"/>
</dbReference>
<reference evidence="3 4" key="1">
    <citation type="journal article" date="2006" name="Nature">
        <title>Insights from the genome of the biotrophic fungal plant pathogen Ustilago maydis.</title>
        <authorList>
            <person name="Kamper J."/>
            <person name="Kahmann R."/>
            <person name="Bolker M."/>
            <person name="Ma L.J."/>
            <person name="Brefort T."/>
            <person name="Saville B.J."/>
            <person name="Banuett F."/>
            <person name="Kronstad J.W."/>
            <person name="Gold S.E."/>
            <person name="Muller O."/>
            <person name="Perlin M.H."/>
            <person name="Wosten H.A."/>
            <person name="de Vries R."/>
            <person name="Ruiz-Herrera J."/>
            <person name="Reynaga-Pena C.G."/>
            <person name="Snetselaar K."/>
            <person name="McCann M."/>
            <person name="Perez-Martin J."/>
            <person name="Feldbrugge M."/>
            <person name="Basse C.W."/>
            <person name="Steinberg G."/>
            <person name="Ibeas J.I."/>
            <person name="Holloman W."/>
            <person name="Guzman P."/>
            <person name="Farman M."/>
            <person name="Stajich J.E."/>
            <person name="Sentandreu R."/>
            <person name="Gonzalez-Prieto J.M."/>
            <person name="Kennell J.C."/>
            <person name="Molina L."/>
            <person name="Schirawski J."/>
            <person name="Mendoza-Mendoza A."/>
            <person name="Greilinger D."/>
            <person name="Munch K."/>
            <person name="Rossel N."/>
            <person name="Scherer M."/>
            <person name="Vranes M."/>
            <person name="Ladendorf O."/>
            <person name="Vincon V."/>
            <person name="Fuchs U."/>
            <person name="Sandrock B."/>
            <person name="Meng S."/>
            <person name="Ho E.C."/>
            <person name="Cahill M.J."/>
            <person name="Boyce K.J."/>
            <person name="Klose J."/>
            <person name="Klosterman S.J."/>
            <person name="Deelstra H.J."/>
            <person name="Ortiz-Castellanos L."/>
            <person name="Li W."/>
            <person name="Sanchez-Alonso P."/>
            <person name="Schreier P.H."/>
            <person name="Hauser-Hahn I."/>
            <person name="Vaupel M."/>
            <person name="Koopmann E."/>
            <person name="Friedrich G."/>
            <person name="Voss H."/>
            <person name="Schluter T."/>
            <person name="Margolis J."/>
            <person name="Platt D."/>
            <person name="Swimmer C."/>
            <person name="Gnirke A."/>
            <person name="Chen F."/>
            <person name="Vysotskaia V."/>
            <person name="Mannhaupt G."/>
            <person name="Guldener U."/>
            <person name="Munsterkotter M."/>
            <person name="Haase D."/>
            <person name="Oesterheld M."/>
            <person name="Mewes H.W."/>
            <person name="Mauceli E.W."/>
            <person name="DeCaprio D."/>
            <person name="Wade C.M."/>
            <person name="Butler J."/>
            <person name="Young S."/>
            <person name="Jaffe D.B."/>
            <person name="Calvo S."/>
            <person name="Nusbaum C."/>
            <person name="Galagan J."/>
            <person name="Birren B.W."/>
        </authorList>
    </citation>
    <scope>NUCLEOTIDE SEQUENCE [LARGE SCALE GENOMIC DNA]</scope>
    <source>
        <strain evidence="4">DSM 14603 / FGSC 9021 / UM521</strain>
    </source>
</reference>
<evidence type="ECO:0000313" key="4">
    <source>
        <dbReference type="Proteomes" id="UP000000561"/>
    </source>
</evidence>
<dbReference type="GeneID" id="23565464"/>
<gene>
    <name evidence="3" type="ORF">UMAG_05624</name>
</gene>
<feature type="compositionally biased region" description="Polar residues" evidence="2">
    <location>
        <begin position="151"/>
        <end position="160"/>
    </location>
</feature>